<evidence type="ECO:0000313" key="9">
    <source>
        <dbReference type="EMBL" id="VDY43485.1"/>
    </source>
</evidence>
<keyword evidence="6 8" id="KW-1133">Transmembrane helix</keyword>
<dbReference type="EMBL" id="LR133909">
    <property type="protein sequence ID" value="VDY43485.1"/>
    <property type="molecule type" value="Genomic_DNA"/>
</dbReference>
<feature type="transmembrane region" description="Helical" evidence="8">
    <location>
        <begin position="152"/>
        <end position="169"/>
    </location>
</feature>
<gene>
    <name evidence="9" type="ORF">NCTC7102_03791</name>
</gene>
<evidence type="ECO:0000256" key="8">
    <source>
        <dbReference type="SAM" id="Phobius"/>
    </source>
</evidence>
<feature type="transmembrane region" description="Helical" evidence="8">
    <location>
        <begin position="74"/>
        <end position="97"/>
    </location>
</feature>
<feature type="transmembrane region" description="Helical" evidence="8">
    <location>
        <begin position="12"/>
        <end position="30"/>
    </location>
</feature>
<protein>
    <submittedName>
        <fullName evidence="9">Amino acid:proton symporter</fullName>
    </submittedName>
</protein>
<name>A0A447JK47_SALET</name>
<sequence length="176" mass="19083">MLEQLSQLFEFLWGGPLFLCVIGIGFYFTVRLKFFQIINLKEIYRNTIGTLAGKNKQNTTGEAASKKSLKSIEVAATVLSGSLGAGTIAGVAAAIAVGGPGAIFWMWIIAVVGMMTKMVEVTLAVKYRSKGENGEYYGGPMHYIKKGLNKKWHPLAGLYAFALMILVITDACFCAN</sequence>
<comment type="similarity">
    <text evidence="2">Belongs to the alanine or glycine:cation symporter (AGCS) (TC 2.A.25) family.</text>
</comment>
<dbReference type="PROSITE" id="PS00873">
    <property type="entry name" value="NA_ALANINE_SYMP"/>
    <property type="match status" value="1"/>
</dbReference>
<evidence type="ECO:0000256" key="2">
    <source>
        <dbReference type="ARBA" id="ARBA00009261"/>
    </source>
</evidence>
<organism evidence="9 10">
    <name type="scientific">Salmonella enterica subsp. enterica serovar Daytona</name>
    <dbReference type="NCBI Taxonomy" id="1962639"/>
    <lineage>
        <taxon>Bacteria</taxon>
        <taxon>Pseudomonadati</taxon>
        <taxon>Pseudomonadota</taxon>
        <taxon>Gammaproteobacteria</taxon>
        <taxon>Enterobacterales</taxon>
        <taxon>Enterobacteriaceae</taxon>
        <taxon>Salmonella</taxon>
    </lineage>
</organism>
<accession>A0A447JK47</accession>
<proteinExistence type="inferred from homology"/>
<dbReference type="GO" id="GO:0005283">
    <property type="term" value="F:amino acid:sodium symporter activity"/>
    <property type="evidence" value="ECO:0007669"/>
    <property type="project" value="InterPro"/>
</dbReference>
<dbReference type="Proteomes" id="UP000281393">
    <property type="component" value="Chromosome"/>
</dbReference>
<evidence type="ECO:0000256" key="1">
    <source>
        <dbReference type="ARBA" id="ARBA00004651"/>
    </source>
</evidence>
<evidence type="ECO:0000256" key="4">
    <source>
        <dbReference type="ARBA" id="ARBA00022475"/>
    </source>
</evidence>
<keyword evidence="3" id="KW-0813">Transport</keyword>
<dbReference type="PANTHER" id="PTHR30330:SF3">
    <property type="entry name" value="TRANSCRIPTIONAL REGULATOR, LRP FAMILY"/>
    <property type="match status" value="1"/>
</dbReference>
<keyword evidence="7 8" id="KW-0472">Membrane</keyword>
<keyword evidence="5 8" id="KW-0812">Transmembrane</keyword>
<reference evidence="9 10" key="1">
    <citation type="submission" date="2018-12" db="EMBL/GenBank/DDBJ databases">
        <authorList>
            <consortium name="Pathogen Informatics"/>
        </authorList>
    </citation>
    <scope>NUCLEOTIDE SEQUENCE [LARGE SCALE GENOMIC DNA]</scope>
    <source>
        <strain evidence="9 10">NCTC7102</strain>
    </source>
</reference>
<dbReference type="Gene3D" id="1.20.1740.10">
    <property type="entry name" value="Amino acid/polyamine transporter I"/>
    <property type="match status" value="1"/>
</dbReference>
<evidence type="ECO:0000256" key="5">
    <source>
        <dbReference type="ARBA" id="ARBA00022692"/>
    </source>
</evidence>
<keyword evidence="4" id="KW-1003">Cell membrane</keyword>
<dbReference type="Pfam" id="PF01235">
    <property type="entry name" value="Na_Ala_symp"/>
    <property type="match status" value="1"/>
</dbReference>
<dbReference type="GO" id="GO:0005886">
    <property type="term" value="C:plasma membrane"/>
    <property type="evidence" value="ECO:0007669"/>
    <property type="project" value="UniProtKB-SubCell"/>
</dbReference>
<dbReference type="PANTHER" id="PTHR30330">
    <property type="entry name" value="AGSS FAMILY TRANSPORTER, SODIUM-ALANINE"/>
    <property type="match status" value="1"/>
</dbReference>
<feature type="transmembrane region" description="Helical" evidence="8">
    <location>
        <begin position="103"/>
        <end position="125"/>
    </location>
</feature>
<comment type="subcellular location">
    <subcellularLocation>
        <location evidence="1">Cell membrane</location>
        <topology evidence="1">Multi-pass membrane protein</topology>
    </subcellularLocation>
</comment>
<dbReference type="AlphaFoldDB" id="A0A447JK47"/>
<evidence type="ECO:0000313" key="10">
    <source>
        <dbReference type="Proteomes" id="UP000281393"/>
    </source>
</evidence>
<evidence type="ECO:0000256" key="3">
    <source>
        <dbReference type="ARBA" id="ARBA00022448"/>
    </source>
</evidence>
<evidence type="ECO:0000256" key="7">
    <source>
        <dbReference type="ARBA" id="ARBA00023136"/>
    </source>
</evidence>
<dbReference type="InterPro" id="IPR001463">
    <property type="entry name" value="Na/Ala_symport"/>
</dbReference>
<evidence type="ECO:0000256" key="6">
    <source>
        <dbReference type="ARBA" id="ARBA00022989"/>
    </source>
</evidence>